<protein>
    <submittedName>
        <fullName evidence="1">Uncharacterized protein</fullName>
    </submittedName>
</protein>
<evidence type="ECO:0000313" key="1">
    <source>
        <dbReference type="EMBL" id="TMS34926.1"/>
    </source>
</evidence>
<comment type="caution">
    <text evidence="1">The sequence shown here is derived from an EMBL/GenBank/DDBJ whole genome shotgun (WGS) entry which is preliminary data.</text>
</comment>
<name>A0A4U8UPJ9_STECR</name>
<organism evidence="1 2">
    <name type="scientific">Steinernema carpocapsae</name>
    <name type="common">Entomopathogenic nematode</name>
    <dbReference type="NCBI Taxonomy" id="34508"/>
    <lineage>
        <taxon>Eukaryota</taxon>
        <taxon>Metazoa</taxon>
        <taxon>Ecdysozoa</taxon>
        <taxon>Nematoda</taxon>
        <taxon>Chromadorea</taxon>
        <taxon>Rhabditida</taxon>
        <taxon>Tylenchina</taxon>
        <taxon>Panagrolaimomorpha</taxon>
        <taxon>Strongyloidoidea</taxon>
        <taxon>Steinernematidae</taxon>
        <taxon>Steinernema</taxon>
    </lineage>
</organism>
<gene>
    <name evidence="1" type="ORF">L596_002423</name>
</gene>
<reference evidence="1 2" key="2">
    <citation type="journal article" date="2019" name="G3 (Bethesda)">
        <title>Hybrid Assembly of the Genome of the Entomopathogenic Nematode Steinernema carpocapsae Identifies the X-Chromosome.</title>
        <authorList>
            <person name="Serra L."/>
            <person name="Macchietto M."/>
            <person name="Macias-Munoz A."/>
            <person name="McGill C.J."/>
            <person name="Rodriguez I.M."/>
            <person name="Rodriguez B."/>
            <person name="Murad R."/>
            <person name="Mortazavi A."/>
        </authorList>
    </citation>
    <scope>NUCLEOTIDE SEQUENCE [LARGE SCALE GENOMIC DNA]</scope>
    <source>
        <strain evidence="1 2">ALL</strain>
    </source>
</reference>
<dbReference type="Proteomes" id="UP000298663">
    <property type="component" value="Unassembled WGS sequence"/>
</dbReference>
<dbReference type="AlphaFoldDB" id="A0A4U8UPJ9"/>
<dbReference type="EMBL" id="AZBU02000001">
    <property type="protein sequence ID" value="TMS34926.1"/>
    <property type="molecule type" value="Genomic_DNA"/>
</dbReference>
<evidence type="ECO:0000313" key="2">
    <source>
        <dbReference type="Proteomes" id="UP000298663"/>
    </source>
</evidence>
<keyword evidence="2" id="KW-1185">Reference proteome</keyword>
<sequence length="98" mass="10474">MQRQTPRKGWEGRGTPLLQAGRRRCRSDVTKGALLIYICPNHVLLTGTASSTSACVNAPAARVSGTRCETGQRGAAADCCQIVSVSQARVCVQRNDDN</sequence>
<accession>A0A4U8UPJ9</accession>
<proteinExistence type="predicted"/>
<reference evidence="1 2" key="1">
    <citation type="journal article" date="2015" name="Genome Biol.">
        <title>Comparative genomics of Steinernema reveals deeply conserved gene regulatory networks.</title>
        <authorList>
            <person name="Dillman A.R."/>
            <person name="Macchietto M."/>
            <person name="Porter C.F."/>
            <person name="Rogers A."/>
            <person name="Williams B."/>
            <person name="Antoshechkin I."/>
            <person name="Lee M.M."/>
            <person name="Goodwin Z."/>
            <person name="Lu X."/>
            <person name="Lewis E.E."/>
            <person name="Goodrich-Blair H."/>
            <person name="Stock S.P."/>
            <person name="Adams B.J."/>
            <person name="Sternberg P.W."/>
            <person name="Mortazavi A."/>
        </authorList>
    </citation>
    <scope>NUCLEOTIDE SEQUENCE [LARGE SCALE GENOMIC DNA]</scope>
    <source>
        <strain evidence="1 2">ALL</strain>
    </source>
</reference>